<dbReference type="Gene3D" id="3.40.50.300">
    <property type="entry name" value="P-loop containing nucleotide triphosphate hydrolases"/>
    <property type="match status" value="1"/>
</dbReference>
<keyword evidence="6" id="KW-0238">DNA-binding</keyword>
<dbReference type="GO" id="GO:0005524">
    <property type="term" value="F:ATP binding"/>
    <property type="evidence" value="ECO:0007669"/>
    <property type="project" value="UniProtKB-KW"/>
</dbReference>
<evidence type="ECO:0000256" key="7">
    <source>
        <dbReference type="ARBA" id="ARBA00023172"/>
    </source>
</evidence>
<evidence type="ECO:0000256" key="8">
    <source>
        <dbReference type="ARBA" id="ARBA00023204"/>
    </source>
</evidence>
<dbReference type="GO" id="GO:0042148">
    <property type="term" value="P:DNA strand invasion"/>
    <property type="evidence" value="ECO:0007669"/>
    <property type="project" value="TreeGrafter"/>
</dbReference>
<dbReference type="GO" id="GO:0000400">
    <property type="term" value="F:four-way junction DNA binding"/>
    <property type="evidence" value="ECO:0007669"/>
    <property type="project" value="TreeGrafter"/>
</dbReference>
<dbReference type="PANTHER" id="PTHR46457">
    <property type="entry name" value="DNA REPAIR PROTEIN RAD51 HOMOLOG 4"/>
    <property type="match status" value="1"/>
</dbReference>
<dbReference type="InterPro" id="IPR047323">
    <property type="entry name" value="Rad51D_C"/>
</dbReference>
<evidence type="ECO:0000313" key="12">
    <source>
        <dbReference type="Proteomes" id="UP000075809"/>
    </source>
</evidence>
<dbReference type="GO" id="GO:0007131">
    <property type="term" value="P:reciprocal meiotic recombination"/>
    <property type="evidence" value="ECO:0007669"/>
    <property type="project" value="TreeGrafter"/>
</dbReference>
<reference evidence="11 12" key="1">
    <citation type="submission" date="2015-09" db="EMBL/GenBank/DDBJ databases">
        <title>Trachymyrmex zeteki WGS genome.</title>
        <authorList>
            <person name="Nygaard S."/>
            <person name="Hu H."/>
            <person name="Boomsma J."/>
            <person name="Zhang G."/>
        </authorList>
    </citation>
    <scope>NUCLEOTIDE SEQUENCE [LARGE SCALE GENOMIC DNA]</scope>
    <source>
        <strain evidence="11">Tzet28-1</strain>
        <tissue evidence="11">Whole body</tissue>
    </source>
</reference>
<dbReference type="GO" id="GO:0003697">
    <property type="term" value="F:single-stranded DNA binding"/>
    <property type="evidence" value="ECO:0007669"/>
    <property type="project" value="TreeGrafter"/>
</dbReference>
<feature type="domain" description="RecA family profile 1" evidence="10">
    <location>
        <begin position="75"/>
        <end position="122"/>
    </location>
</feature>
<evidence type="ECO:0000313" key="11">
    <source>
        <dbReference type="EMBL" id="KYQ47424.1"/>
    </source>
</evidence>
<dbReference type="InterPro" id="IPR027417">
    <property type="entry name" value="P-loop_NTPase"/>
</dbReference>
<keyword evidence="9" id="KW-0539">Nucleus</keyword>
<evidence type="ECO:0000256" key="1">
    <source>
        <dbReference type="ARBA" id="ARBA00004123"/>
    </source>
</evidence>
<evidence type="ECO:0000259" key="10">
    <source>
        <dbReference type="PROSITE" id="PS50162"/>
    </source>
</evidence>
<evidence type="ECO:0000256" key="3">
    <source>
        <dbReference type="ARBA" id="ARBA00022741"/>
    </source>
</evidence>
<comment type="similarity">
    <text evidence="2">Belongs to the RecA family. RAD51 subfamily.</text>
</comment>
<dbReference type="Pfam" id="PF21794">
    <property type="entry name" value="RAD51D_N"/>
    <property type="match status" value="1"/>
</dbReference>
<dbReference type="Pfam" id="PF08423">
    <property type="entry name" value="Rad51"/>
    <property type="match status" value="1"/>
</dbReference>
<name>A0A151WHX5_9HYME</name>
<keyword evidence="4" id="KW-0227">DNA damage</keyword>
<dbReference type="PROSITE" id="PS50162">
    <property type="entry name" value="RECA_2"/>
    <property type="match status" value="1"/>
</dbReference>
<dbReference type="SUPFAM" id="SSF52540">
    <property type="entry name" value="P-loop containing nucleoside triphosphate hydrolases"/>
    <property type="match status" value="1"/>
</dbReference>
<dbReference type="InterPro" id="IPR013632">
    <property type="entry name" value="Rad51_C"/>
</dbReference>
<comment type="subcellular location">
    <subcellularLocation>
        <location evidence="1">Nucleus</location>
    </subcellularLocation>
</comment>
<dbReference type="EMBL" id="KQ983106">
    <property type="protein sequence ID" value="KYQ47424.1"/>
    <property type="molecule type" value="Genomic_DNA"/>
</dbReference>
<evidence type="ECO:0000256" key="5">
    <source>
        <dbReference type="ARBA" id="ARBA00022840"/>
    </source>
</evidence>
<protein>
    <submittedName>
        <fullName evidence="11">DNA repair protein RAD51 like protein 4</fullName>
    </submittedName>
</protein>
<accession>A0A151WHX5</accession>
<sequence length="289" mass="32693">MAKLNADVHPSLLETVTENLRRRNVVTIVDFVSTDPIKLTNITGLSHTDVLQVKQYILKKFGGIKKNATQLLAIERNVIPISVTCLDELLRGGLYPGQLCELCGPSASGKTQLCFTIAANVASRSDGIVWYFDTKKDFCRLRYEGIMRARNFEQKIIEDALRSTKIYQTRSSHELIKALRQLVTRNAQQSDNETTYELEDLAEVCRFLTMEYQAVVITVNIITRWNSPGQTDSTDIIPALGKYWARIPATRLMITRLHGEIRKINVWKDLRLIENSSCTVTINDIGVTS</sequence>
<keyword evidence="8" id="KW-0234">DNA repair</keyword>
<evidence type="ECO:0000256" key="9">
    <source>
        <dbReference type="ARBA" id="ARBA00023242"/>
    </source>
</evidence>
<dbReference type="GO" id="GO:0033063">
    <property type="term" value="C:Rad51B-Rad51C-Rad51D-XRCC2 complex"/>
    <property type="evidence" value="ECO:0007669"/>
    <property type="project" value="TreeGrafter"/>
</dbReference>
<dbReference type="GO" id="GO:0000723">
    <property type="term" value="P:telomere maintenance"/>
    <property type="evidence" value="ECO:0007669"/>
    <property type="project" value="TreeGrafter"/>
</dbReference>
<evidence type="ECO:0000256" key="4">
    <source>
        <dbReference type="ARBA" id="ARBA00022763"/>
    </source>
</evidence>
<dbReference type="AlphaFoldDB" id="A0A151WHX5"/>
<dbReference type="InterPro" id="IPR048943">
    <property type="entry name" value="RAD51D_N"/>
</dbReference>
<dbReference type="Proteomes" id="UP000075809">
    <property type="component" value="Unassembled WGS sequence"/>
</dbReference>
<dbReference type="GO" id="GO:0005815">
    <property type="term" value="C:microtubule organizing center"/>
    <property type="evidence" value="ECO:0007669"/>
    <property type="project" value="TreeGrafter"/>
</dbReference>
<dbReference type="CDD" id="cd19489">
    <property type="entry name" value="Rad51D"/>
    <property type="match status" value="1"/>
</dbReference>
<evidence type="ECO:0000256" key="6">
    <source>
        <dbReference type="ARBA" id="ARBA00023125"/>
    </source>
</evidence>
<keyword evidence="7" id="KW-0233">DNA recombination</keyword>
<dbReference type="GO" id="GO:0140664">
    <property type="term" value="F:ATP-dependent DNA damage sensor activity"/>
    <property type="evidence" value="ECO:0007669"/>
    <property type="project" value="InterPro"/>
</dbReference>
<keyword evidence="5" id="KW-0067">ATP-binding</keyword>
<dbReference type="PANTHER" id="PTHR46457:SF1">
    <property type="entry name" value="DNA REPAIR PROTEIN RAD51 HOMOLOG 4"/>
    <property type="match status" value="1"/>
</dbReference>
<keyword evidence="3" id="KW-0547">Nucleotide-binding</keyword>
<gene>
    <name evidence="11" type="ORF">ALC60_13545</name>
</gene>
<dbReference type="GO" id="GO:0005657">
    <property type="term" value="C:replication fork"/>
    <property type="evidence" value="ECO:0007669"/>
    <property type="project" value="TreeGrafter"/>
</dbReference>
<dbReference type="InterPro" id="IPR051988">
    <property type="entry name" value="HRR_RAD51_Paralog"/>
</dbReference>
<dbReference type="InterPro" id="IPR020588">
    <property type="entry name" value="RecA_ATP-bd"/>
</dbReference>
<evidence type="ECO:0000256" key="2">
    <source>
        <dbReference type="ARBA" id="ARBA00007095"/>
    </source>
</evidence>
<dbReference type="STRING" id="64791.A0A151WHX5"/>
<proteinExistence type="inferred from homology"/>
<organism evidence="11 12">
    <name type="scientific">Mycetomoellerius zeteki</name>
    <dbReference type="NCBI Taxonomy" id="64791"/>
    <lineage>
        <taxon>Eukaryota</taxon>
        <taxon>Metazoa</taxon>
        <taxon>Ecdysozoa</taxon>
        <taxon>Arthropoda</taxon>
        <taxon>Hexapoda</taxon>
        <taxon>Insecta</taxon>
        <taxon>Pterygota</taxon>
        <taxon>Neoptera</taxon>
        <taxon>Endopterygota</taxon>
        <taxon>Hymenoptera</taxon>
        <taxon>Apocrita</taxon>
        <taxon>Aculeata</taxon>
        <taxon>Formicoidea</taxon>
        <taxon>Formicidae</taxon>
        <taxon>Myrmicinae</taxon>
        <taxon>Mycetomoellerius</taxon>
    </lineage>
</organism>
<dbReference type="GO" id="GO:0000724">
    <property type="term" value="P:double-strand break repair via homologous recombination"/>
    <property type="evidence" value="ECO:0007669"/>
    <property type="project" value="TreeGrafter"/>
</dbReference>
<keyword evidence="12" id="KW-1185">Reference proteome</keyword>